<keyword evidence="2" id="KW-1185">Reference proteome</keyword>
<dbReference type="PROSITE" id="PS51257">
    <property type="entry name" value="PROKAR_LIPOPROTEIN"/>
    <property type="match status" value="1"/>
</dbReference>
<dbReference type="EMBL" id="CP149822">
    <property type="protein sequence ID" value="WZN43770.1"/>
    <property type="molecule type" value="Genomic_DNA"/>
</dbReference>
<reference evidence="2" key="1">
    <citation type="submission" date="2024-03" db="EMBL/GenBank/DDBJ databases">
        <title>Chitinophaga horti sp. nov., isolated from garden soil.</title>
        <authorList>
            <person name="Lee D.S."/>
            <person name="Han D.M."/>
            <person name="Baek J.H."/>
            <person name="Choi D.G."/>
            <person name="Jeon J.H."/>
            <person name="Jeon C.O."/>
        </authorList>
    </citation>
    <scope>NUCLEOTIDE SEQUENCE [LARGE SCALE GENOMIC DNA]</scope>
    <source>
        <strain evidence="2">GPA1</strain>
    </source>
</reference>
<sequence length="164" mass="17928">MFVKHIWKGIAAMAIIGTTLASCTKDDTPKKVYRFQNINLVDKDNVTNGYLTIAEITDTTFDVYMQINKSQMGVKYNFTFFRGAITAAPTDTLINFGSVTSQTTGTPVLVNRRIKEVIAGENATRKFNYDSIIAVNAFARISLQGSQGQDSAIATANIGSNITK</sequence>
<dbReference type="RefSeq" id="WP_341838565.1">
    <property type="nucleotide sequence ID" value="NZ_CP149822.1"/>
</dbReference>
<organism evidence="1 2">
    <name type="scientific">Chitinophaga pollutisoli</name>
    <dbReference type="NCBI Taxonomy" id="3133966"/>
    <lineage>
        <taxon>Bacteria</taxon>
        <taxon>Pseudomonadati</taxon>
        <taxon>Bacteroidota</taxon>
        <taxon>Chitinophagia</taxon>
        <taxon>Chitinophagales</taxon>
        <taxon>Chitinophagaceae</taxon>
        <taxon>Chitinophaga</taxon>
    </lineage>
</organism>
<name>A0ABZ2YVA3_9BACT</name>
<evidence type="ECO:0000313" key="1">
    <source>
        <dbReference type="EMBL" id="WZN43770.1"/>
    </source>
</evidence>
<proteinExistence type="predicted"/>
<evidence type="ECO:0000313" key="2">
    <source>
        <dbReference type="Proteomes" id="UP001485459"/>
    </source>
</evidence>
<protein>
    <recommendedName>
        <fullName evidence="3">CHRD domain-containing protein</fullName>
    </recommendedName>
</protein>
<dbReference type="Proteomes" id="UP001485459">
    <property type="component" value="Chromosome"/>
</dbReference>
<evidence type="ECO:0008006" key="3">
    <source>
        <dbReference type="Google" id="ProtNLM"/>
    </source>
</evidence>
<gene>
    <name evidence="1" type="ORF">WJU16_12105</name>
</gene>
<accession>A0ABZ2YVA3</accession>